<proteinExistence type="predicted"/>
<keyword evidence="3" id="KW-1185">Reference proteome</keyword>
<dbReference type="GO" id="GO:0005829">
    <property type="term" value="C:cytosol"/>
    <property type="evidence" value="ECO:0007669"/>
    <property type="project" value="TreeGrafter"/>
</dbReference>
<evidence type="ECO:0000313" key="3">
    <source>
        <dbReference type="Proteomes" id="UP000500767"/>
    </source>
</evidence>
<sequence>MSETQEIIEAIKEKSQLLSTLGHRVRIDLKDAGSILIDATEPDVAVTEADEDTEAETIITLSSENMQKLLSGKLNAMWAYTLGQLKIEGSQGVALKLSSLLKD</sequence>
<dbReference type="Gene3D" id="3.30.1050.10">
    <property type="entry name" value="SCP2 sterol-binding domain"/>
    <property type="match status" value="1"/>
</dbReference>
<evidence type="ECO:0000313" key="2">
    <source>
        <dbReference type="EMBL" id="QKE92316.1"/>
    </source>
</evidence>
<accession>A0A6M8HVQ4</accession>
<protein>
    <submittedName>
        <fullName evidence="2">SCP2 sterol-binding domain-containing protein</fullName>
    </submittedName>
</protein>
<dbReference type="PANTHER" id="PTHR10094">
    <property type="entry name" value="STEROL CARRIER PROTEIN 2 SCP-2 FAMILY PROTEIN"/>
    <property type="match status" value="1"/>
</dbReference>
<feature type="domain" description="SCP2" evidence="1">
    <location>
        <begin position="6"/>
        <end position="102"/>
    </location>
</feature>
<dbReference type="Pfam" id="PF02036">
    <property type="entry name" value="SCP2"/>
    <property type="match status" value="1"/>
</dbReference>
<name>A0A6M8HVQ4_9PROT</name>
<gene>
    <name evidence="2" type="ORF">HN018_21795</name>
</gene>
<dbReference type="PANTHER" id="PTHR10094:SF25">
    <property type="entry name" value="SCP2 STEROL-BINDING DOMAIN-CONTAINING PROTEIN 1"/>
    <property type="match status" value="1"/>
</dbReference>
<dbReference type="AlphaFoldDB" id="A0A6M8HVQ4"/>
<dbReference type="KEGG" id="lck:HN018_21795"/>
<dbReference type="InterPro" id="IPR036527">
    <property type="entry name" value="SCP2_sterol-bd_dom_sf"/>
</dbReference>
<dbReference type="EMBL" id="CP053708">
    <property type="protein sequence ID" value="QKE92316.1"/>
    <property type="molecule type" value="Genomic_DNA"/>
</dbReference>
<evidence type="ECO:0000259" key="1">
    <source>
        <dbReference type="Pfam" id="PF02036"/>
    </source>
</evidence>
<dbReference type="RefSeq" id="WP_171834245.1">
    <property type="nucleotide sequence ID" value="NZ_CP053708.1"/>
</dbReference>
<reference evidence="2 3" key="1">
    <citation type="journal article" date="2014" name="World J. Microbiol. Biotechnol.">
        <title>Biodiversity and physiological characteristics of Antarctic and Arctic lichens-associated bacteria.</title>
        <authorList>
            <person name="Lee Y.M."/>
            <person name="Kim E.H."/>
            <person name="Lee H.K."/>
            <person name="Hong S.G."/>
        </authorList>
    </citation>
    <scope>NUCLEOTIDE SEQUENCE [LARGE SCALE GENOMIC DNA]</scope>
    <source>
        <strain evidence="2 3">PAMC 26569</strain>
    </source>
</reference>
<dbReference type="Proteomes" id="UP000500767">
    <property type="component" value="Chromosome"/>
</dbReference>
<dbReference type="SUPFAM" id="SSF55718">
    <property type="entry name" value="SCP-like"/>
    <property type="match status" value="1"/>
</dbReference>
<organism evidence="2 3">
    <name type="scientific">Lichenicola cladoniae</name>
    <dbReference type="NCBI Taxonomy" id="1484109"/>
    <lineage>
        <taxon>Bacteria</taxon>
        <taxon>Pseudomonadati</taxon>
        <taxon>Pseudomonadota</taxon>
        <taxon>Alphaproteobacteria</taxon>
        <taxon>Acetobacterales</taxon>
        <taxon>Acetobacteraceae</taxon>
        <taxon>Lichenicola</taxon>
    </lineage>
</organism>
<dbReference type="InterPro" id="IPR003033">
    <property type="entry name" value="SCP2_sterol-bd_dom"/>
</dbReference>